<feature type="region of interest" description="Disordered" evidence="1">
    <location>
        <begin position="39"/>
        <end position="60"/>
    </location>
</feature>
<keyword evidence="2" id="KW-1133">Transmembrane helix</keyword>
<comment type="caution">
    <text evidence="3">The sequence shown here is derived from an EMBL/GenBank/DDBJ whole genome shotgun (WGS) entry which is preliminary data.</text>
</comment>
<evidence type="ECO:0000313" key="4">
    <source>
        <dbReference type="Proteomes" id="UP000187013"/>
    </source>
</evidence>
<evidence type="ECO:0000313" key="3">
    <source>
        <dbReference type="EMBL" id="GAV54643.1"/>
    </source>
</evidence>
<sequence length="140" mass="15976">MLVNLFKSHRETSTDPVTECSIDDGTSSANQVNIPECPVKNRSSSQLCTPESHDEERKPKFGTRIHNKAISSINSRTFKVLMIIAAILNFLQLTAFFLIGILYLPKRTKKNLKNDDIYFMIDHVADNYVDYDFFANESIL</sequence>
<organism evidence="3 4">
    <name type="scientific">Zygosaccharomyces rouxii</name>
    <dbReference type="NCBI Taxonomy" id="4956"/>
    <lineage>
        <taxon>Eukaryota</taxon>
        <taxon>Fungi</taxon>
        <taxon>Dikarya</taxon>
        <taxon>Ascomycota</taxon>
        <taxon>Saccharomycotina</taxon>
        <taxon>Saccharomycetes</taxon>
        <taxon>Saccharomycetales</taxon>
        <taxon>Saccharomycetaceae</taxon>
        <taxon>Zygosaccharomyces</taxon>
    </lineage>
</organism>
<keyword evidence="2" id="KW-0812">Transmembrane</keyword>
<name>A0A1Q3AGP6_ZYGRO</name>
<gene>
    <name evidence="3" type="ORF">ZYGR_0AN01110</name>
</gene>
<accession>A0A1Q3AGP6</accession>
<evidence type="ECO:0000256" key="1">
    <source>
        <dbReference type="SAM" id="MobiDB-lite"/>
    </source>
</evidence>
<dbReference type="Proteomes" id="UP000187013">
    <property type="component" value="Unassembled WGS sequence"/>
</dbReference>
<keyword evidence="2" id="KW-0472">Membrane</keyword>
<dbReference type="EMBL" id="BDGX01000040">
    <property type="protein sequence ID" value="GAV54643.1"/>
    <property type="molecule type" value="Genomic_DNA"/>
</dbReference>
<proteinExistence type="predicted"/>
<reference evidence="3 4" key="1">
    <citation type="submission" date="2016-08" db="EMBL/GenBank/DDBJ databases">
        <title>Draft genome sequence of allopolyploid Zygosaccharomyces rouxii.</title>
        <authorList>
            <person name="Watanabe J."/>
            <person name="Uehara K."/>
            <person name="Mogi Y."/>
            <person name="Tsukioka Y."/>
        </authorList>
    </citation>
    <scope>NUCLEOTIDE SEQUENCE [LARGE SCALE GENOMIC DNA]</scope>
    <source>
        <strain evidence="3 4">NBRC 110957</strain>
    </source>
</reference>
<dbReference type="OrthoDB" id="10343470at2759"/>
<evidence type="ECO:0000256" key="2">
    <source>
        <dbReference type="SAM" id="Phobius"/>
    </source>
</evidence>
<protein>
    <submittedName>
        <fullName evidence="3">Uncharacterized protein</fullName>
    </submittedName>
</protein>
<feature type="transmembrane region" description="Helical" evidence="2">
    <location>
        <begin position="80"/>
        <end position="104"/>
    </location>
</feature>
<dbReference type="AlphaFoldDB" id="A0A1Q3AGP6"/>